<reference evidence="21" key="1">
    <citation type="submission" date="2020-03" db="EMBL/GenBank/DDBJ databases">
        <title>A high-quality chromosome-level genome assembly of a woody plant with both climbing and erect habits, Rhamnella rubrinervis.</title>
        <authorList>
            <person name="Lu Z."/>
            <person name="Yang Y."/>
            <person name="Zhu X."/>
            <person name="Sun Y."/>
        </authorList>
    </citation>
    <scope>NUCLEOTIDE SEQUENCE</scope>
    <source>
        <strain evidence="21">BYM</strain>
        <tissue evidence="21">Leaf</tissue>
    </source>
</reference>
<evidence type="ECO:0000256" key="17">
    <source>
        <dbReference type="SAM" id="MobiDB-lite"/>
    </source>
</evidence>
<evidence type="ECO:0000256" key="13">
    <source>
        <dbReference type="ARBA" id="ARBA00023180"/>
    </source>
</evidence>
<comment type="subcellular location">
    <subcellularLocation>
        <location evidence="1">Membrane</location>
        <topology evidence="1">Single-pass membrane protein</topology>
    </subcellularLocation>
</comment>
<feature type="domain" description="Gnk2-homologous" evidence="20">
    <location>
        <begin position="5"/>
        <end position="113"/>
    </location>
</feature>
<feature type="transmembrane region" description="Helical" evidence="18">
    <location>
        <begin position="150"/>
        <end position="171"/>
    </location>
</feature>
<evidence type="ECO:0000256" key="6">
    <source>
        <dbReference type="ARBA" id="ARBA00022737"/>
    </source>
</evidence>
<keyword evidence="3" id="KW-0808">Transferase</keyword>
<keyword evidence="22" id="KW-1185">Reference proteome</keyword>
<dbReference type="GO" id="GO:0005524">
    <property type="term" value="F:ATP binding"/>
    <property type="evidence" value="ECO:0007669"/>
    <property type="project" value="UniProtKB-UniRule"/>
</dbReference>
<dbReference type="FunFam" id="1.10.510.10:FF:000129">
    <property type="entry name" value="cysteine-rich receptor-like protein kinase 10"/>
    <property type="match status" value="1"/>
</dbReference>
<keyword evidence="11 18" id="KW-0472">Membrane</keyword>
<dbReference type="PROSITE" id="PS50011">
    <property type="entry name" value="PROTEIN_KINASE_DOM"/>
    <property type="match status" value="1"/>
</dbReference>
<name>A0A8K0HFX8_9ROSA</name>
<dbReference type="InterPro" id="IPR002902">
    <property type="entry name" value="GNK2"/>
</dbReference>
<dbReference type="CDD" id="cd23509">
    <property type="entry name" value="Gnk2-like"/>
    <property type="match status" value="1"/>
</dbReference>
<keyword evidence="7 16" id="KW-0547">Nucleotide-binding</keyword>
<evidence type="ECO:0000259" key="19">
    <source>
        <dbReference type="PROSITE" id="PS50011"/>
    </source>
</evidence>
<dbReference type="PROSITE" id="PS00107">
    <property type="entry name" value="PROTEIN_KINASE_ATP"/>
    <property type="match status" value="1"/>
</dbReference>
<evidence type="ECO:0008006" key="23">
    <source>
        <dbReference type="Google" id="ProtNLM"/>
    </source>
</evidence>
<dbReference type="Pfam" id="PF07714">
    <property type="entry name" value="PK_Tyr_Ser-Thr"/>
    <property type="match status" value="1"/>
</dbReference>
<dbReference type="Gene3D" id="3.30.430.20">
    <property type="entry name" value="Gnk2 domain, C-X8-C-X2-C motif"/>
    <property type="match status" value="1"/>
</dbReference>
<dbReference type="InterPro" id="IPR001245">
    <property type="entry name" value="Ser-Thr/Tyr_kinase_cat_dom"/>
</dbReference>
<feature type="binding site" evidence="16">
    <location>
        <position position="240"/>
    </location>
    <ligand>
        <name>ATP</name>
        <dbReference type="ChEBI" id="CHEBI:30616"/>
    </ligand>
</feature>
<dbReference type="Gene3D" id="3.30.200.20">
    <property type="entry name" value="Phosphorylase Kinase, domain 1"/>
    <property type="match status" value="1"/>
</dbReference>
<comment type="catalytic activity">
    <reaction evidence="14">
        <text>L-seryl-[protein] + ATP = O-phospho-L-seryl-[protein] + ADP + H(+)</text>
        <dbReference type="Rhea" id="RHEA:17989"/>
        <dbReference type="Rhea" id="RHEA-COMP:9863"/>
        <dbReference type="Rhea" id="RHEA-COMP:11604"/>
        <dbReference type="ChEBI" id="CHEBI:15378"/>
        <dbReference type="ChEBI" id="CHEBI:29999"/>
        <dbReference type="ChEBI" id="CHEBI:30616"/>
        <dbReference type="ChEBI" id="CHEBI:83421"/>
        <dbReference type="ChEBI" id="CHEBI:456216"/>
    </reaction>
</comment>
<evidence type="ECO:0000256" key="15">
    <source>
        <dbReference type="ARBA" id="ARBA00047951"/>
    </source>
</evidence>
<keyword evidence="8" id="KW-0418">Kinase</keyword>
<protein>
    <recommendedName>
        <fullName evidence="23">Cysteine-rich receptor-like protein kinase 29</fullName>
    </recommendedName>
</protein>
<dbReference type="InterPro" id="IPR038408">
    <property type="entry name" value="GNK2_sf"/>
</dbReference>
<dbReference type="PANTHER" id="PTHR27002">
    <property type="entry name" value="RECEPTOR-LIKE SERINE/THREONINE-PROTEIN KINASE SD1-8"/>
    <property type="match status" value="1"/>
</dbReference>
<evidence type="ECO:0000256" key="14">
    <source>
        <dbReference type="ARBA" id="ARBA00047558"/>
    </source>
</evidence>
<organism evidence="21 22">
    <name type="scientific">Rhamnella rubrinervis</name>
    <dbReference type="NCBI Taxonomy" id="2594499"/>
    <lineage>
        <taxon>Eukaryota</taxon>
        <taxon>Viridiplantae</taxon>
        <taxon>Streptophyta</taxon>
        <taxon>Embryophyta</taxon>
        <taxon>Tracheophyta</taxon>
        <taxon>Spermatophyta</taxon>
        <taxon>Magnoliopsida</taxon>
        <taxon>eudicotyledons</taxon>
        <taxon>Gunneridae</taxon>
        <taxon>Pentapetalae</taxon>
        <taxon>rosids</taxon>
        <taxon>fabids</taxon>
        <taxon>Rosales</taxon>
        <taxon>Rhamnaceae</taxon>
        <taxon>rhamnoid group</taxon>
        <taxon>Rhamneae</taxon>
        <taxon>Rhamnella</taxon>
    </lineage>
</organism>
<evidence type="ECO:0000256" key="8">
    <source>
        <dbReference type="ARBA" id="ARBA00022777"/>
    </source>
</evidence>
<dbReference type="PANTHER" id="PTHR27002:SF1073">
    <property type="entry name" value="CYSTEINE-RICH RECEPTOR-LIKE PROTEIN KINASE 29"/>
    <property type="match status" value="1"/>
</dbReference>
<dbReference type="InterPro" id="IPR008271">
    <property type="entry name" value="Ser/Thr_kinase_AS"/>
</dbReference>
<dbReference type="OrthoDB" id="1162088at2759"/>
<dbReference type="Gene3D" id="1.10.510.10">
    <property type="entry name" value="Transferase(Phosphotransferase) domain 1"/>
    <property type="match status" value="1"/>
</dbReference>
<dbReference type="FunFam" id="3.30.200.20:FF:000142">
    <property type="entry name" value="Cysteine-rich receptor-like protein kinase 10"/>
    <property type="match status" value="1"/>
</dbReference>
<evidence type="ECO:0000256" key="1">
    <source>
        <dbReference type="ARBA" id="ARBA00004167"/>
    </source>
</evidence>
<evidence type="ECO:0000256" key="16">
    <source>
        <dbReference type="PROSITE-ProRule" id="PRU10141"/>
    </source>
</evidence>
<dbReference type="Proteomes" id="UP000796880">
    <property type="component" value="Unassembled WGS sequence"/>
</dbReference>
<evidence type="ECO:0000256" key="3">
    <source>
        <dbReference type="ARBA" id="ARBA00022679"/>
    </source>
</evidence>
<keyword evidence="10 18" id="KW-1133">Transmembrane helix</keyword>
<evidence type="ECO:0000256" key="4">
    <source>
        <dbReference type="ARBA" id="ARBA00022692"/>
    </source>
</evidence>
<dbReference type="CDD" id="cd14066">
    <property type="entry name" value="STKc_IRAK"/>
    <property type="match status" value="1"/>
</dbReference>
<proteinExistence type="predicted"/>
<evidence type="ECO:0000313" key="21">
    <source>
        <dbReference type="EMBL" id="KAF3451645.1"/>
    </source>
</evidence>
<feature type="compositionally biased region" description="Polar residues" evidence="17">
    <location>
        <begin position="511"/>
        <end position="536"/>
    </location>
</feature>
<evidence type="ECO:0000256" key="5">
    <source>
        <dbReference type="ARBA" id="ARBA00022729"/>
    </source>
</evidence>
<dbReference type="AlphaFoldDB" id="A0A8K0HFX8"/>
<dbReference type="GO" id="GO:0004674">
    <property type="term" value="F:protein serine/threonine kinase activity"/>
    <property type="evidence" value="ECO:0007669"/>
    <property type="project" value="UniProtKB-KW"/>
</dbReference>
<evidence type="ECO:0000256" key="11">
    <source>
        <dbReference type="ARBA" id="ARBA00023136"/>
    </source>
</evidence>
<dbReference type="SUPFAM" id="SSF56112">
    <property type="entry name" value="Protein kinase-like (PK-like)"/>
    <property type="match status" value="1"/>
</dbReference>
<sequence>MVLALRNSIYLFLIFIAVLICSATLEWRKLFPDTGFGKAATGGSLLKHANGNETAPAIQTIYAQLQCTPDLSQTQCTSCLDVAMGDIRRCCDGKQSTFIISPSCNLRFEPYLFYEPSSPIADTPAPSPPPPSINNRTSTQGKKSNTSRTIIVVVVPTVVCVGLIISICACLSGRKAQKKFQSLSAHEAVDEITTTESLQYDFNTIRVATDNFSVANKLGQGGFGAVYRGRLYNGENIAVKRLSRDSGQGELEFKNEVLLVAKLQHRNLVKLLGFCFDRNERLLVYEFVPNSSLDHFIFDPMKRANLDWNRRYKIIGGIARGLLYLHEDSRLRIIHRDLKASNILLDEEMNPKISDFGMARLFVVDQTQANTSRIVGTYGYMAPEYAMNGHFSVKSDVYSFGVLLLEIVSGQKNNCFRNRENVEDLLNFAWKNWREGTASNVVDGVMRGGSTSEIMRCIHIALLCIQENANDRPTMNSIVLMLNSNSITLPVPSRPAFFMHSNFEPDMSMESDYSNSENHQSRTRGSFAQASSNGDSITDLYPR</sequence>
<keyword evidence="5" id="KW-0732">Signal</keyword>
<feature type="domain" description="Protein kinase" evidence="19">
    <location>
        <begin position="212"/>
        <end position="497"/>
    </location>
</feature>
<dbReference type="InterPro" id="IPR000719">
    <property type="entry name" value="Prot_kinase_dom"/>
</dbReference>
<dbReference type="EMBL" id="VOIH02000003">
    <property type="protein sequence ID" value="KAF3451645.1"/>
    <property type="molecule type" value="Genomic_DNA"/>
</dbReference>
<evidence type="ECO:0000256" key="10">
    <source>
        <dbReference type="ARBA" id="ARBA00022989"/>
    </source>
</evidence>
<feature type="transmembrane region" description="Helical" evidence="18">
    <location>
        <begin position="7"/>
        <end position="25"/>
    </location>
</feature>
<dbReference type="GO" id="GO:0005886">
    <property type="term" value="C:plasma membrane"/>
    <property type="evidence" value="ECO:0007669"/>
    <property type="project" value="TreeGrafter"/>
</dbReference>
<dbReference type="GO" id="GO:0006950">
    <property type="term" value="P:response to stress"/>
    <property type="evidence" value="ECO:0007669"/>
    <property type="project" value="UniProtKB-ARBA"/>
</dbReference>
<evidence type="ECO:0000256" key="9">
    <source>
        <dbReference type="ARBA" id="ARBA00022840"/>
    </source>
</evidence>
<keyword evidence="2" id="KW-0723">Serine/threonine-protein kinase</keyword>
<keyword evidence="6" id="KW-0677">Repeat</keyword>
<dbReference type="Pfam" id="PF01657">
    <property type="entry name" value="Stress-antifung"/>
    <property type="match status" value="1"/>
</dbReference>
<keyword evidence="4 18" id="KW-0812">Transmembrane</keyword>
<evidence type="ECO:0000256" key="18">
    <source>
        <dbReference type="SAM" id="Phobius"/>
    </source>
</evidence>
<evidence type="ECO:0000259" key="20">
    <source>
        <dbReference type="PROSITE" id="PS51473"/>
    </source>
</evidence>
<evidence type="ECO:0000256" key="7">
    <source>
        <dbReference type="ARBA" id="ARBA00022741"/>
    </source>
</evidence>
<feature type="region of interest" description="Disordered" evidence="17">
    <location>
        <begin position="509"/>
        <end position="543"/>
    </location>
</feature>
<comment type="caution">
    <text evidence="21">The sequence shown here is derived from an EMBL/GenBank/DDBJ whole genome shotgun (WGS) entry which is preliminary data.</text>
</comment>
<dbReference type="InterPro" id="IPR017441">
    <property type="entry name" value="Protein_kinase_ATP_BS"/>
</dbReference>
<dbReference type="PROSITE" id="PS00108">
    <property type="entry name" value="PROTEIN_KINASE_ST"/>
    <property type="match status" value="1"/>
</dbReference>
<gene>
    <name evidence="21" type="ORF">FNV43_RR07740</name>
</gene>
<evidence type="ECO:0000313" key="22">
    <source>
        <dbReference type="Proteomes" id="UP000796880"/>
    </source>
</evidence>
<feature type="region of interest" description="Disordered" evidence="17">
    <location>
        <begin position="119"/>
        <end position="142"/>
    </location>
</feature>
<keyword evidence="12" id="KW-0675">Receptor</keyword>
<dbReference type="SMART" id="SM00220">
    <property type="entry name" value="S_TKc"/>
    <property type="match status" value="1"/>
</dbReference>
<evidence type="ECO:0000256" key="12">
    <source>
        <dbReference type="ARBA" id="ARBA00023170"/>
    </source>
</evidence>
<dbReference type="PROSITE" id="PS51473">
    <property type="entry name" value="GNK2"/>
    <property type="match status" value="1"/>
</dbReference>
<keyword evidence="13" id="KW-0325">Glycoprotein</keyword>
<comment type="catalytic activity">
    <reaction evidence="15">
        <text>L-threonyl-[protein] + ATP = O-phospho-L-threonyl-[protein] + ADP + H(+)</text>
        <dbReference type="Rhea" id="RHEA:46608"/>
        <dbReference type="Rhea" id="RHEA-COMP:11060"/>
        <dbReference type="Rhea" id="RHEA-COMP:11605"/>
        <dbReference type="ChEBI" id="CHEBI:15378"/>
        <dbReference type="ChEBI" id="CHEBI:30013"/>
        <dbReference type="ChEBI" id="CHEBI:30616"/>
        <dbReference type="ChEBI" id="CHEBI:61977"/>
        <dbReference type="ChEBI" id="CHEBI:456216"/>
    </reaction>
</comment>
<dbReference type="InterPro" id="IPR011009">
    <property type="entry name" value="Kinase-like_dom_sf"/>
</dbReference>
<keyword evidence="9 16" id="KW-0067">ATP-binding</keyword>
<evidence type="ECO:0000256" key="2">
    <source>
        <dbReference type="ARBA" id="ARBA00022527"/>
    </source>
</evidence>
<accession>A0A8K0HFX8</accession>